<dbReference type="GO" id="GO:0006825">
    <property type="term" value="P:copper ion transport"/>
    <property type="evidence" value="ECO:0007669"/>
    <property type="project" value="UniProtKB-KW"/>
</dbReference>
<evidence type="ECO:0000256" key="1">
    <source>
        <dbReference type="ARBA" id="ARBA00022448"/>
    </source>
</evidence>
<sequence>MKKRETPGKHQFSVDLTCEGWYNAVTQGLTKLGEVQFDIDLPSKKVRIDCEYSVDSLLETLRQTGKSVLESSLFFLGA</sequence>
<keyword evidence="8" id="KW-1185">Reference proteome</keyword>
<dbReference type="InterPro" id="IPR036163">
    <property type="entry name" value="HMA_dom_sf"/>
</dbReference>
<proteinExistence type="predicted"/>
<reference evidence="7" key="2">
    <citation type="submission" date="2025-08" db="UniProtKB">
        <authorList>
            <consortium name="Ensembl"/>
        </authorList>
    </citation>
    <scope>IDENTIFICATION</scope>
</reference>
<dbReference type="GeneTree" id="ENSGT00940000163780"/>
<protein>
    <submittedName>
        <fullName evidence="7">Uncharacterized protein</fullName>
    </submittedName>
</protein>
<keyword evidence="3" id="KW-0187">Copper transport</keyword>
<accession>A0A8C4LBK4</accession>
<evidence type="ECO:0000256" key="5">
    <source>
        <dbReference type="ARBA" id="ARBA00023065"/>
    </source>
</evidence>
<dbReference type="PANTHER" id="PTHR46365">
    <property type="entry name" value="COPPER TRANSPORT PROTEIN ATOX1"/>
    <property type="match status" value="1"/>
</dbReference>
<evidence type="ECO:0000256" key="6">
    <source>
        <dbReference type="ARBA" id="ARBA00023186"/>
    </source>
</evidence>
<keyword evidence="4" id="KW-0186">Copper</keyword>
<evidence type="ECO:0000313" key="7">
    <source>
        <dbReference type="Ensembl" id="ENSEASP00005008741.2"/>
    </source>
</evidence>
<keyword evidence="2" id="KW-0479">Metal-binding</keyword>
<keyword evidence="6" id="KW-0143">Chaperone</keyword>
<reference evidence="7" key="3">
    <citation type="submission" date="2025-09" db="UniProtKB">
        <authorList>
            <consortium name="Ensembl"/>
        </authorList>
    </citation>
    <scope>IDENTIFICATION</scope>
</reference>
<keyword evidence="1" id="KW-0813">Transport</keyword>
<evidence type="ECO:0000256" key="3">
    <source>
        <dbReference type="ARBA" id="ARBA00022796"/>
    </source>
</evidence>
<reference evidence="7 8" key="1">
    <citation type="journal article" date="2020" name="Nat. Commun.">
        <title>Donkey genomes provide new insights into domestication and selection for coat color.</title>
        <authorList>
            <person name="Wang"/>
            <person name="C."/>
            <person name="Li"/>
            <person name="H."/>
            <person name="Guo"/>
            <person name="Y."/>
            <person name="Huang"/>
            <person name="J."/>
            <person name="Sun"/>
            <person name="Y."/>
            <person name="Min"/>
            <person name="J."/>
            <person name="Wang"/>
            <person name="J."/>
            <person name="Fang"/>
            <person name="X."/>
            <person name="Zhao"/>
            <person name="Z."/>
            <person name="Wang"/>
            <person name="S."/>
            <person name="Zhang"/>
            <person name="Y."/>
            <person name="Liu"/>
            <person name="Q."/>
            <person name="Jiang"/>
            <person name="Q."/>
            <person name="Wang"/>
            <person name="X."/>
            <person name="Guo"/>
            <person name="Y."/>
            <person name="Yang"/>
            <person name="C."/>
            <person name="Wang"/>
            <person name="Y."/>
            <person name="Tian"/>
            <person name="F."/>
            <person name="Zhuang"/>
            <person name="G."/>
            <person name="Fan"/>
            <person name="Y."/>
            <person name="Gao"/>
            <person name="Q."/>
            <person name="Li"/>
            <person name="Y."/>
            <person name="Ju"/>
            <person name="Z."/>
            <person name="Li"/>
            <person name="J."/>
            <person name="Li"/>
            <person name="R."/>
            <person name="Hou"/>
            <person name="M."/>
            <person name="Yang"/>
            <person name="G."/>
            <person name="Liu"/>
            <person name="G."/>
            <person name="Liu"/>
            <person name="W."/>
            <person name="Guo"/>
            <person name="J."/>
            <person name="Pan"/>
            <person name="S."/>
            <person name="Fan"/>
            <person name="G."/>
            <person name="Zhang"/>
            <person name="W."/>
            <person name="Zhang"/>
            <person name="R."/>
            <person name="Yu"/>
            <person name="J."/>
            <person name="Zhang"/>
            <person name="X."/>
            <person name="Yin"/>
            <person name="Q."/>
            <person name="Ji"/>
            <person name="C."/>
            <person name="Jin"/>
            <person name="Y."/>
            <person name="Yue"/>
            <person name="G."/>
            <person name="Liu"/>
            <person name="M."/>
            <person name="Xu"/>
            <person name="J."/>
            <person name="Liu"/>
            <person name="S."/>
            <person name="Jordana"/>
            <person name="J."/>
            <person name="Noce"/>
            <person name="A."/>
            <person name="Amills"/>
            <person name="M."/>
            <person name="Wu"/>
            <person name="D.D."/>
            <person name="Li"/>
            <person name="S."/>
            <person name="Zhou"/>
            <person name="X. and Zhong"/>
            <person name="J."/>
        </authorList>
    </citation>
    <scope>NUCLEOTIDE SEQUENCE [LARGE SCALE GENOMIC DNA]</scope>
</reference>
<dbReference type="Gene3D" id="3.30.70.100">
    <property type="match status" value="1"/>
</dbReference>
<dbReference type="Proteomes" id="UP000694387">
    <property type="component" value="Chromosome 2"/>
</dbReference>
<dbReference type="AlphaFoldDB" id="A0A8C4LBK4"/>
<evidence type="ECO:0000256" key="2">
    <source>
        <dbReference type="ARBA" id="ARBA00022723"/>
    </source>
</evidence>
<evidence type="ECO:0000256" key="4">
    <source>
        <dbReference type="ARBA" id="ARBA00023008"/>
    </source>
</evidence>
<dbReference type="SUPFAM" id="SSF55008">
    <property type="entry name" value="HMA, heavy metal-associated domain"/>
    <property type="match status" value="1"/>
</dbReference>
<dbReference type="Ensembl" id="ENSEAST00005009521.2">
    <property type="protein sequence ID" value="ENSEASP00005008741.2"/>
    <property type="gene ID" value="ENSEASG00005006267.2"/>
</dbReference>
<organism evidence="7 8">
    <name type="scientific">Equus asinus</name>
    <name type="common">Donkey</name>
    <name type="synonym">Equus africanus asinus</name>
    <dbReference type="NCBI Taxonomy" id="9793"/>
    <lineage>
        <taxon>Eukaryota</taxon>
        <taxon>Metazoa</taxon>
        <taxon>Chordata</taxon>
        <taxon>Craniata</taxon>
        <taxon>Vertebrata</taxon>
        <taxon>Euteleostomi</taxon>
        <taxon>Mammalia</taxon>
        <taxon>Eutheria</taxon>
        <taxon>Laurasiatheria</taxon>
        <taxon>Perissodactyla</taxon>
        <taxon>Equidae</taxon>
        <taxon>Equus</taxon>
    </lineage>
</organism>
<dbReference type="GO" id="GO:0016531">
    <property type="term" value="F:copper chaperone activity"/>
    <property type="evidence" value="ECO:0007669"/>
    <property type="project" value="TreeGrafter"/>
</dbReference>
<dbReference type="PANTHER" id="PTHR46365:SF1">
    <property type="entry name" value="COPPER TRANSPORT PROTEIN ATOX1"/>
    <property type="match status" value="1"/>
</dbReference>
<evidence type="ECO:0000313" key="8">
    <source>
        <dbReference type="Proteomes" id="UP000694387"/>
    </source>
</evidence>
<dbReference type="GO" id="GO:0005829">
    <property type="term" value="C:cytosol"/>
    <property type="evidence" value="ECO:0007669"/>
    <property type="project" value="TreeGrafter"/>
</dbReference>
<dbReference type="InterPro" id="IPR051881">
    <property type="entry name" value="Copper_transport_ATOX1-like"/>
</dbReference>
<dbReference type="GO" id="GO:0046872">
    <property type="term" value="F:metal ion binding"/>
    <property type="evidence" value="ECO:0007669"/>
    <property type="project" value="UniProtKB-KW"/>
</dbReference>
<name>A0A8C4LBK4_EQUAS</name>
<keyword evidence="5" id="KW-0406">Ion transport</keyword>